<evidence type="ECO:0000256" key="4">
    <source>
        <dbReference type="ARBA" id="ARBA00022989"/>
    </source>
</evidence>
<keyword evidence="5 7" id="KW-0472">Membrane</keyword>
<feature type="transmembrane region" description="Helical" evidence="7">
    <location>
        <begin position="360"/>
        <end position="382"/>
    </location>
</feature>
<keyword evidence="4 7" id="KW-1133">Transmembrane helix</keyword>
<evidence type="ECO:0000256" key="7">
    <source>
        <dbReference type="SAM" id="Phobius"/>
    </source>
</evidence>
<evidence type="ECO:0000256" key="3">
    <source>
        <dbReference type="ARBA" id="ARBA00022692"/>
    </source>
</evidence>
<feature type="transmembrane region" description="Helical" evidence="7">
    <location>
        <begin position="21"/>
        <end position="47"/>
    </location>
</feature>
<feature type="domain" description="MacB-like periplasmic core" evidence="9">
    <location>
        <begin position="457"/>
        <end position="637"/>
    </location>
</feature>
<comment type="similarity">
    <text evidence="6">Belongs to the ABC-4 integral membrane protein family.</text>
</comment>
<dbReference type="AlphaFoldDB" id="A0AAU7ZR01"/>
<reference evidence="10" key="1">
    <citation type="submission" date="2023-08" db="EMBL/GenBank/DDBJ databases">
        <authorList>
            <person name="Messyasz A."/>
            <person name="Mannisto M.K."/>
            <person name="Kerkhof L.J."/>
            <person name="Haggblom M."/>
        </authorList>
    </citation>
    <scope>NUCLEOTIDE SEQUENCE</scope>
    <source>
        <strain evidence="10">X5P6</strain>
    </source>
</reference>
<keyword evidence="2" id="KW-1003">Cell membrane</keyword>
<dbReference type="InterPro" id="IPR017800">
    <property type="entry name" value="ADOP"/>
</dbReference>
<evidence type="ECO:0000256" key="6">
    <source>
        <dbReference type="ARBA" id="ARBA00038076"/>
    </source>
</evidence>
<feature type="transmembrane region" description="Helical" evidence="7">
    <location>
        <begin position="810"/>
        <end position="832"/>
    </location>
</feature>
<dbReference type="InterPro" id="IPR025857">
    <property type="entry name" value="MacB_PCD"/>
</dbReference>
<feature type="domain" description="ABC3 transporter permease C-terminal" evidence="8">
    <location>
        <begin position="727"/>
        <end position="840"/>
    </location>
</feature>
<feature type="transmembrane region" description="Helical" evidence="7">
    <location>
        <begin position="776"/>
        <end position="798"/>
    </location>
</feature>
<dbReference type="PANTHER" id="PTHR30572:SF4">
    <property type="entry name" value="ABC TRANSPORTER PERMEASE YTRF"/>
    <property type="match status" value="1"/>
</dbReference>
<dbReference type="Pfam" id="PF12704">
    <property type="entry name" value="MacB_PCD"/>
    <property type="match status" value="2"/>
</dbReference>
<dbReference type="InterPro" id="IPR003838">
    <property type="entry name" value="ABC3_permease_C"/>
</dbReference>
<evidence type="ECO:0000259" key="9">
    <source>
        <dbReference type="Pfam" id="PF12704"/>
    </source>
</evidence>
<dbReference type="Pfam" id="PF02687">
    <property type="entry name" value="FtsX"/>
    <property type="match status" value="2"/>
</dbReference>
<dbReference type="RefSeq" id="WP_353064225.1">
    <property type="nucleotide sequence ID" value="NZ_CP132942.1"/>
</dbReference>
<dbReference type="InterPro" id="IPR050250">
    <property type="entry name" value="Macrolide_Exporter_MacB"/>
</dbReference>
<evidence type="ECO:0000313" key="10">
    <source>
        <dbReference type="EMBL" id="XCB33386.1"/>
    </source>
</evidence>
<feature type="transmembrane region" description="Helical" evidence="7">
    <location>
        <begin position="402"/>
        <end position="426"/>
    </location>
</feature>
<feature type="transmembrane region" description="Helical" evidence="7">
    <location>
        <begin position="726"/>
        <end position="749"/>
    </location>
</feature>
<dbReference type="KEGG" id="tpsc:RBB77_00475"/>
<evidence type="ECO:0000256" key="1">
    <source>
        <dbReference type="ARBA" id="ARBA00004651"/>
    </source>
</evidence>
<gene>
    <name evidence="10" type="ORF">RBB77_00475</name>
</gene>
<keyword evidence="3 7" id="KW-0812">Transmembrane</keyword>
<protein>
    <submittedName>
        <fullName evidence="10">ABC transporter permease</fullName>
    </submittedName>
</protein>
<feature type="domain" description="ABC3 transporter permease C-terminal" evidence="8">
    <location>
        <begin position="311"/>
        <end position="430"/>
    </location>
</feature>
<dbReference type="EMBL" id="CP132942">
    <property type="protein sequence ID" value="XCB33386.1"/>
    <property type="molecule type" value="Genomic_DNA"/>
</dbReference>
<evidence type="ECO:0000256" key="5">
    <source>
        <dbReference type="ARBA" id="ARBA00023136"/>
    </source>
</evidence>
<comment type="subcellular location">
    <subcellularLocation>
        <location evidence="1">Cell membrane</location>
        <topology evidence="1">Multi-pass membrane protein</topology>
    </subcellularLocation>
</comment>
<feature type="transmembrane region" description="Helical" evidence="7">
    <location>
        <begin position="305"/>
        <end position="329"/>
    </location>
</feature>
<feature type="domain" description="MacB-like periplasmic core" evidence="9">
    <location>
        <begin position="22"/>
        <end position="259"/>
    </location>
</feature>
<reference evidence="10" key="2">
    <citation type="journal article" date="2024" name="Environ. Microbiol.">
        <title>Genome analysis and description of Tunturibacter gen. nov. expands the diversity of Terriglobia in tundra soils.</title>
        <authorList>
            <person name="Messyasz A."/>
            <person name="Mannisto M.K."/>
            <person name="Kerkhof L.J."/>
            <person name="Haggblom M.M."/>
        </authorList>
    </citation>
    <scope>NUCLEOTIDE SEQUENCE</scope>
    <source>
        <strain evidence="10">X5P6</strain>
    </source>
</reference>
<dbReference type="GO" id="GO:0022857">
    <property type="term" value="F:transmembrane transporter activity"/>
    <property type="evidence" value="ECO:0007669"/>
    <property type="project" value="TreeGrafter"/>
</dbReference>
<proteinExistence type="inferred from homology"/>
<evidence type="ECO:0000256" key="2">
    <source>
        <dbReference type="ARBA" id="ARBA00022475"/>
    </source>
</evidence>
<dbReference type="PANTHER" id="PTHR30572">
    <property type="entry name" value="MEMBRANE COMPONENT OF TRANSPORTER-RELATED"/>
    <property type="match status" value="1"/>
</dbReference>
<feature type="transmembrane region" description="Helical" evidence="7">
    <location>
        <begin position="447"/>
        <end position="470"/>
    </location>
</feature>
<evidence type="ECO:0000259" key="8">
    <source>
        <dbReference type="Pfam" id="PF02687"/>
    </source>
</evidence>
<dbReference type="GO" id="GO:0005886">
    <property type="term" value="C:plasma membrane"/>
    <property type="evidence" value="ECO:0007669"/>
    <property type="project" value="UniProtKB-SubCell"/>
</dbReference>
<accession>A0AAU7ZR01</accession>
<name>A0AAU7ZR01_9BACT</name>
<dbReference type="NCBIfam" id="TIGR03434">
    <property type="entry name" value="ADOP"/>
    <property type="match status" value="1"/>
</dbReference>
<organism evidence="10">
    <name type="scientific">Tunturiibacter psychrotolerans</name>
    <dbReference type="NCBI Taxonomy" id="3069686"/>
    <lineage>
        <taxon>Bacteria</taxon>
        <taxon>Pseudomonadati</taxon>
        <taxon>Acidobacteriota</taxon>
        <taxon>Terriglobia</taxon>
        <taxon>Terriglobales</taxon>
        <taxon>Acidobacteriaceae</taxon>
        <taxon>Tunturiibacter</taxon>
    </lineage>
</organism>
<sequence>MNGLMQDVTYALRQLRKAPGFTLTAVLTLALGIGANAAIFTLVHAVLLQNLPVSDPKGLVRLGDKDDCCVMGGRPEGQDYSMFSYDLYRHLRDSTPEFEQLAAMQAGIGQGTLTARSGSGNSLSKASAGEFVSGNYFQTFGLKPYSGRLLEPSDDAPGAPMAAVLSYRAWQRDYAMDPSVVGSTFQLNTHPVTVVGISPSSFYGDRMSDTPPDFFLPLNEEPILDAGALLKRPESNWLYVLGRVKPGTQIGPLQEKMSALLRDWLVPIKSYQDAEGKKALPKTHVILIPGGIGIANMQADYRSGLVLLMGISALVLLIACANIANLVLVRGMSRRAETSIRMALGAARKRIIRQMLTESIVLACLGGVAGLAVAYAGTRMLLALAFPDSPGLPIHASPSLLVLGFAFGLSLITGLVFGIAPAWITSHSEPAEALRGANRSTRDSASLLQRTLVVVQAALSLVLLVGAGLLTKSLNKLEHQDFGLQTENRVVIHISPDNAGYKPDQLQALYGEMLTRLRALPGVERVGLSLYTPLEGDNWGEGVTIQGHPEPGPNDRIGASWDRVTPDFFQVIGQQVLRGRGITDQDTATSPMVAVVNQTFVKKFFAKNEDPIGIHFGLDGAKSAGEIEIVGVVSDVKYVDPREPVRPMYFRPFLQHAPLSDNADVRSLFAGAIMLQMRGPSEGLEAQVRRTLASINPNLTVTDFKTFGTQIEGQFGQERLIARLTLMFGALALVLASVGLYGVTAYTVARRTSEIGIRMALGAGRGKVVSMVLREAMLQAGVGLVIGLPVALLCVRFMKTQLYGTGGQDPVIFAGAIVVLVVSACVAGLIPARRAASTDPVKALRTE</sequence>